<evidence type="ECO:0000256" key="3">
    <source>
        <dbReference type="ARBA" id="ARBA00022553"/>
    </source>
</evidence>
<keyword evidence="7" id="KW-0804">Transcription</keyword>
<proteinExistence type="predicted"/>
<dbReference type="PANTHER" id="PTHR42713:SF3">
    <property type="entry name" value="TRANSCRIPTIONAL REGULATORY PROTEIN HPTR"/>
    <property type="match status" value="1"/>
</dbReference>
<comment type="caution">
    <text evidence="11">The sequence shown here is derived from an EMBL/GenBank/DDBJ whole genome shotgun (WGS) entry which is preliminary data.</text>
</comment>
<keyword evidence="3 8" id="KW-0597">Phosphoprotein</keyword>
<evidence type="ECO:0000256" key="7">
    <source>
        <dbReference type="ARBA" id="ARBA00023163"/>
    </source>
</evidence>
<evidence type="ECO:0000259" key="10">
    <source>
        <dbReference type="PROSITE" id="PS50110"/>
    </source>
</evidence>
<dbReference type="InterPro" id="IPR011006">
    <property type="entry name" value="CheY-like_superfamily"/>
</dbReference>
<dbReference type="PROSITE" id="PS00041">
    <property type="entry name" value="HTH_ARAC_FAMILY_1"/>
    <property type="match status" value="1"/>
</dbReference>
<accession>A0A229UJ56</accession>
<evidence type="ECO:0000256" key="8">
    <source>
        <dbReference type="PROSITE-ProRule" id="PRU00169"/>
    </source>
</evidence>
<dbReference type="PROSITE" id="PS01124">
    <property type="entry name" value="HTH_ARAC_FAMILY_2"/>
    <property type="match status" value="1"/>
</dbReference>
<dbReference type="InterPro" id="IPR051552">
    <property type="entry name" value="HptR"/>
</dbReference>
<feature type="domain" description="HTH araC/xylS-type" evidence="9">
    <location>
        <begin position="441"/>
        <end position="539"/>
    </location>
</feature>
<feature type="modified residue" description="4-aspartylphosphate" evidence="8">
    <location>
        <position position="55"/>
    </location>
</feature>
<comment type="subcellular location">
    <subcellularLocation>
        <location evidence="1">Cytoplasm</location>
    </subcellularLocation>
</comment>
<dbReference type="GO" id="GO:0003700">
    <property type="term" value="F:DNA-binding transcription factor activity"/>
    <property type="evidence" value="ECO:0007669"/>
    <property type="project" value="InterPro"/>
</dbReference>
<dbReference type="RefSeq" id="WP_094017730.1">
    <property type="nucleotide sequence ID" value="NZ_NMQW01000047.1"/>
</dbReference>
<reference evidence="11 12" key="1">
    <citation type="submission" date="2017-07" db="EMBL/GenBank/DDBJ databases">
        <title>Genome sequencing and assembly of Paenibacillus rigui.</title>
        <authorList>
            <person name="Mayilraj S."/>
        </authorList>
    </citation>
    <scope>NUCLEOTIDE SEQUENCE [LARGE SCALE GENOMIC DNA]</scope>
    <source>
        <strain evidence="11 12">JCM 16352</strain>
    </source>
</reference>
<dbReference type="SUPFAM" id="SSF46689">
    <property type="entry name" value="Homeodomain-like"/>
    <property type="match status" value="2"/>
</dbReference>
<evidence type="ECO:0000256" key="6">
    <source>
        <dbReference type="ARBA" id="ARBA00023125"/>
    </source>
</evidence>
<dbReference type="CDD" id="cd17536">
    <property type="entry name" value="REC_YesN-like"/>
    <property type="match status" value="1"/>
</dbReference>
<dbReference type="SUPFAM" id="SSF52172">
    <property type="entry name" value="CheY-like"/>
    <property type="match status" value="1"/>
</dbReference>
<keyword evidence="2" id="KW-0963">Cytoplasm</keyword>
<dbReference type="InterPro" id="IPR001789">
    <property type="entry name" value="Sig_transdc_resp-reg_receiver"/>
</dbReference>
<evidence type="ECO:0000259" key="9">
    <source>
        <dbReference type="PROSITE" id="PS01124"/>
    </source>
</evidence>
<keyword evidence="4" id="KW-0902">Two-component regulatory system</keyword>
<dbReference type="OrthoDB" id="9794370at2"/>
<evidence type="ECO:0000313" key="12">
    <source>
        <dbReference type="Proteomes" id="UP000215509"/>
    </source>
</evidence>
<dbReference type="InterPro" id="IPR018062">
    <property type="entry name" value="HTH_AraC-typ_CS"/>
</dbReference>
<dbReference type="GO" id="GO:0005737">
    <property type="term" value="C:cytoplasm"/>
    <property type="evidence" value="ECO:0007669"/>
    <property type="project" value="UniProtKB-SubCell"/>
</dbReference>
<protein>
    <submittedName>
        <fullName evidence="11">DNA-binding response regulator</fullName>
    </submittedName>
</protein>
<dbReference type="PRINTS" id="PR00032">
    <property type="entry name" value="HTHARAC"/>
</dbReference>
<keyword evidence="12" id="KW-1185">Reference proteome</keyword>
<sequence length="541" mass="62876">MYKLIIVDDEPTVRYGLRNYFQWSDFGIEVIDEADDGLTGLALAERTRPDIVLTDVRMLHMDGIQMASQIRSSYPQTKIVFVSGHDDVDYMKSALQVNAVDYIFKPVNMQELHKVVERVMGELEEERKERRLIADMQEKLTQSMPLLREKFLMSLIRDGIQQPHRIQDRLDFLGLQLPEEAPYWVIIVQIDDNADVVDGRSERDKQLLAYAVLNVCQELVERYMNGYAFENRSGEYVCILYGGEEREGLDLEDPLVMLAGDIRENLAQWLKISVTIGVGERISKLAALPLSYTRAREAADQKWYLGKNRIITMDSLETDEESPYRFDSSQHERFLSALKAGEQGPLFQELEVWFARVARNRKDGIHYGKIFSLELILLANRLMLEFNIHDAELERKGTDLWSRINKQETIRDVRTLLEAHLLEVCNRVQDKRSGKSRHVIERIRAVMEQRYAENLTVSDVAESVYLSSTYVSLLFKQETGETVYEYLTKVRIERAKEMLRDPRVKFYEVSEAVGYADPSHFSKIFKKYTGWTPSGYRDQMT</sequence>
<feature type="domain" description="Response regulatory" evidence="10">
    <location>
        <begin position="3"/>
        <end position="120"/>
    </location>
</feature>
<evidence type="ECO:0000313" key="11">
    <source>
        <dbReference type="EMBL" id="OXM83404.1"/>
    </source>
</evidence>
<evidence type="ECO:0000256" key="2">
    <source>
        <dbReference type="ARBA" id="ARBA00022490"/>
    </source>
</evidence>
<evidence type="ECO:0000256" key="4">
    <source>
        <dbReference type="ARBA" id="ARBA00023012"/>
    </source>
</evidence>
<dbReference type="InterPro" id="IPR020449">
    <property type="entry name" value="Tscrpt_reg_AraC-type_HTH"/>
</dbReference>
<dbReference type="Pfam" id="PF00072">
    <property type="entry name" value="Response_reg"/>
    <property type="match status" value="1"/>
</dbReference>
<dbReference type="SMART" id="SM00342">
    <property type="entry name" value="HTH_ARAC"/>
    <property type="match status" value="1"/>
</dbReference>
<keyword evidence="5" id="KW-0805">Transcription regulation</keyword>
<dbReference type="PANTHER" id="PTHR42713">
    <property type="entry name" value="HISTIDINE KINASE-RELATED"/>
    <property type="match status" value="1"/>
</dbReference>
<keyword evidence="6 11" id="KW-0238">DNA-binding</keyword>
<dbReference type="Proteomes" id="UP000215509">
    <property type="component" value="Unassembled WGS sequence"/>
</dbReference>
<dbReference type="Pfam" id="PF12833">
    <property type="entry name" value="HTH_18"/>
    <property type="match status" value="1"/>
</dbReference>
<organism evidence="11 12">
    <name type="scientific">Paenibacillus rigui</name>
    <dbReference type="NCBI Taxonomy" id="554312"/>
    <lineage>
        <taxon>Bacteria</taxon>
        <taxon>Bacillati</taxon>
        <taxon>Bacillota</taxon>
        <taxon>Bacilli</taxon>
        <taxon>Bacillales</taxon>
        <taxon>Paenibacillaceae</taxon>
        <taxon>Paenibacillus</taxon>
    </lineage>
</organism>
<dbReference type="AlphaFoldDB" id="A0A229UJ56"/>
<evidence type="ECO:0000256" key="1">
    <source>
        <dbReference type="ARBA" id="ARBA00004496"/>
    </source>
</evidence>
<gene>
    <name evidence="11" type="ORF">CF651_25675</name>
</gene>
<dbReference type="InterPro" id="IPR018060">
    <property type="entry name" value="HTH_AraC"/>
</dbReference>
<dbReference type="EMBL" id="NMQW01000047">
    <property type="protein sequence ID" value="OXM83404.1"/>
    <property type="molecule type" value="Genomic_DNA"/>
</dbReference>
<name>A0A229UJ56_9BACL</name>
<dbReference type="InterPro" id="IPR041522">
    <property type="entry name" value="CdaR_GGDEF"/>
</dbReference>
<dbReference type="Gene3D" id="1.10.10.60">
    <property type="entry name" value="Homeodomain-like"/>
    <property type="match status" value="2"/>
</dbReference>
<dbReference type="Gene3D" id="3.40.50.2300">
    <property type="match status" value="1"/>
</dbReference>
<dbReference type="InterPro" id="IPR009057">
    <property type="entry name" value="Homeodomain-like_sf"/>
</dbReference>
<dbReference type="PROSITE" id="PS50110">
    <property type="entry name" value="RESPONSE_REGULATORY"/>
    <property type="match status" value="1"/>
</dbReference>
<dbReference type="Pfam" id="PF17853">
    <property type="entry name" value="GGDEF_2"/>
    <property type="match status" value="1"/>
</dbReference>
<dbReference type="SMART" id="SM00448">
    <property type="entry name" value="REC"/>
    <property type="match status" value="1"/>
</dbReference>
<dbReference type="GO" id="GO:0043565">
    <property type="term" value="F:sequence-specific DNA binding"/>
    <property type="evidence" value="ECO:0007669"/>
    <property type="project" value="InterPro"/>
</dbReference>
<dbReference type="GO" id="GO:0000160">
    <property type="term" value="P:phosphorelay signal transduction system"/>
    <property type="evidence" value="ECO:0007669"/>
    <property type="project" value="UniProtKB-KW"/>
</dbReference>
<evidence type="ECO:0000256" key="5">
    <source>
        <dbReference type="ARBA" id="ARBA00023015"/>
    </source>
</evidence>